<keyword evidence="7" id="KW-1185">Reference proteome</keyword>
<dbReference type="PROSITE" id="PS51999">
    <property type="entry name" value="ZF_GRF"/>
    <property type="match status" value="1"/>
</dbReference>
<keyword evidence="2 4" id="KW-0863">Zinc-finger</keyword>
<dbReference type="PANTHER" id="PTHR33248">
    <property type="entry name" value="ZINC ION-BINDING PROTEIN"/>
    <property type="match status" value="1"/>
</dbReference>
<dbReference type="EMBL" id="CABITT030000001">
    <property type="protein sequence ID" value="VVA92147.1"/>
    <property type="molecule type" value="Genomic_DNA"/>
</dbReference>
<evidence type="ECO:0000259" key="5">
    <source>
        <dbReference type="PROSITE" id="PS51999"/>
    </source>
</evidence>
<dbReference type="Pfam" id="PF06839">
    <property type="entry name" value="Zn_ribbon_GRF"/>
    <property type="match status" value="1"/>
</dbReference>
<protein>
    <recommendedName>
        <fullName evidence="5">GRF-type domain-containing protein</fullName>
    </recommendedName>
</protein>
<keyword evidence="1" id="KW-0479">Metal-binding</keyword>
<dbReference type="OrthoDB" id="1102493at2759"/>
<organism evidence="6 7">
    <name type="scientific">Arabis nemorensis</name>
    <dbReference type="NCBI Taxonomy" id="586526"/>
    <lineage>
        <taxon>Eukaryota</taxon>
        <taxon>Viridiplantae</taxon>
        <taxon>Streptophyta</taxon>
        <taxon>Embryophyta</taxon>
        <taxon>Tracheophyta</taxon>
        <taxon>Spermatophyta</taxon>
        <taxon>Magnoliopsida</taxon>
        <taxon>eudicotyledons</taxon>
        <taxon>Gunneridae</taxon>
        <taxon>Pentapetalae</taxon>
        <taxon>rosids</taxon>
        <taxon>malvids</taxon>
        <taxon>Brassicales</taxon>
        <taxon>Brassicaceae</taxon>
        <taxon>Arabideae</taxon>
        <taxon>Arabis</taxon>
    </lineage>
</organism>
<sequence>MDLIRSGCWEADGEYGIPASLCYCGRRVVVHTCRTDLNSGRRFFTCKNSEEGGVHVWKWWDDVVMEEFNIVKVRLDEAADKIQNLKRLVEYEAKLKELELVAKRDVKE</sequence>
<evidence type="ECO:0000313" key="6">
    <source>
        <dbReference type="EMBL" id="VVA92147.1"/>
    </source>
</evidence>
<name>A0A565ARX3_9BRAS</name>
<gene>
    <name evidence="6" type="ORF">ANE_LOCUS2592</name>
</gene>
<dbReference type="AlphaFoldDB" id="A0A565ARX3"/>
<proteinExistence type="predicted"/>
<reference evidence="6" key="1">
    <citation type="submission" date="2019-07" db="EMBL/GenBank/DDBJ databases">
        <authorList>
            <person name="Dittberner H."/>
        </authorList>
    </citation>
    <scope>NUCLEOTIDE SEQUENCE [LARGE SCALE GENOMIC DNA]</scope>
</reference>
<evidence type="ECO:0000256" key="2">
    <source>
        <dbReference type="ARBA" id="ARBA00022771"/>
    </source>
</evidence>
<dbReference type="GO" id="GO:0008270">
    <property type="term" value="F:zinc ion binding"/>
    <property type="evidence" value="ECO:0007669"/>
    <property type="project" value="UniProtKB-KW"/>
</dbReference>
<evidence type="ECO:0000256" key="4">
    <source>
        <dbReference type="PROSITE-ProRule" id="PRU01343"/>
    </source>
</evidence>
<evidence type="ECO:0000256" key="3">
    <source>
        <dbReference type="ARBA" id="ARBA00022833"/>
    </source>
</evidence>
<evidence type="ECO:0000256" key="1">
    <source>
        <dbReference type="ARBA" id="ARBA00022723"/>
    </source>
</evidence>
<dbReference type="InterPro" id="IPR010666">
    <property type="entry name" value="Znf_GRF"/>
</dbReference>
<dbReference type="Proteomes" id="UP000489600">
    <property type="component" value="Unassembled WGS sequence"/>
</dbReference>
<comment type="caution">
    <text evidence="6">The sequence shown here is derived from an EMBL/GenBank/DDBJ whole genome shotgun (WGS) entry which is preliminary data.</text>
</comment>
<feature type="domain" description="GRF-type" evidence="5">
    <location>
        <begin position="22"/>
        <end position="63"/>
    </location>
</feature>
<accession>A0A565ARX3</accession>
<keyword evidence="3" id="KW-0862">Zinc</keyword>
<evidence type="ECO:0000313" key="7">
    <source>
        <dbReference type="Proteomes" id="UP000489600"/>
    </source>
</evidence>